<comment type="similarity">
    <text evidence="2">Belongs to the intercrine alpha (chemokine CxC) family.</text>
</comment>
<dbReference type="InterPro" id="IPR001089">
    <property type="entry name" value="Chemokine_CXC"/>
</dbReference>
<dbReference type="InterPro" id="IPR001811">
    <property type="entry name" value="Chemokine_IL8-like_dom"/>
</dbReference>
<evidence type="ECO:0000256" key="4">
    <source>
        <dbReference type="ARBA" id="ARBA00022525"/>
    </source>
</evidence>
<evidence type="ECO:0000313" key="6">
    <source>
        <dbReference type="EMBL" id="KAK2911866.1"/>
    </source>
</evidence>
<protein>
    <submittedName>
        <fullName evidence="6">Uncharacterized protein</fullName>
    </submittedName>
</protein>
<gene>
    <name evidence="6" type="ORF">Q8A67_003999</name>
</gene>
<dbReference type="InterPro" id="IPR033899">
    <property type="entry name" value="CXC_Chemokine_domain"/>
</dbReference>
<comment type="subcellular location">
    <subcellularLocation>
        <location evidence="1">Secreted</location>
    </subcellularLocation>
</comment>
<dbReference type="FunFam" id="2.40.50.40:FF:000004">
    <property type="entry name" value="C-X-C motif chemokine"/>
    <property type="match status" value="1"/>
</dbReference>
<evidence type="ECO:0000256" key="1">
    <source>
        <dbReference type="ARBA" id="ARBA00004613"/>
    </source>
</evidence>
<dbReference type="Pfam" id="PF00048">
    <property type="entry name" value="IL8"/>
    <property type="match status" value="1"/>
</dbReference>
<evidence type="ECO:0000313" key="7">
    <source>
        <dbReference type="Proteomes" id="UP001187343"/>
    </source>
</evidence>
<name>A0AA88TWU8_9TELE</name>
<dbReference type="PANTHER" id="PTHR12015:SF203">
    <property type="entry name" value="CHEMOKINE INTERLEUKIN-8-LIKE DOMAIN-CONTAINING PROTEIN"/>
    <property type="match status" value="1"/>
</dbReference>
<dbReference type="GO" id="GO:0006952">
    <property type="term" value="P:defense response"/>
    <property type="evidence" value="ECO:0007669"/>
    <property type="project" value="InterPro"/>
</dbReference>
<proteinExistence type="inferred from homology"/>
<dbReference type="GO" id="GO:0008009">
    <property type="term" value="F:chemokine activity"/>
    <property type="evidence" value="ECO:0007669"/>
    <property type="project" value="InterPro"/>
</dbReference>
<dbReference type="EMBL" id="JAUYZG010000003">
    <property type="protein sequence ID" value="KAK2911866.1"/>
    <property type="molecule type" value="Genomic_DNA"/>
</dbReference>
<evidence type="ECO:0000256" key="5">
    <source>
        <dbReference type="ARBA" id="ARBA00054901"/>
    </source>
</evidence>
<comment type="caution">
    <text evidence="6">The sequence shown here is derived from an EMBL/GenBank/DDBJ whole genome shotgun (WGS) entry which is preliminary data.</text>
</comment>
<dbReference type="CDD" id="cd00273">
    <property type="entry name" value="Chemokine_CXC"/>
    <property type="match status" value="1"/>
</dbReference>
<evidence type="ECO:0000256" key="2">
    <source>
        <dbReference type="ARBA" id="ARBA00010665"/>
    </source>
</evidence>
<dbReference type="PANTHER" id="PTHR12015">
    <property type="entry name" value="SMALL INDUCIBLE CYTOKINE A"/>
    <property type="match status" value="1"/>
</dbReference>
<dbReference type="PRINTS" id="PR00437">
    <property type="entry name" value="SMALLCYTKCXC"/>
</dbReference>
<organism evidence="6 7">
    <name type="scientific">Cirrhinus molitorella</name>
    <name type="common">mud carp</name>
    <dbReference type="NCBI Taxonomy" id="172907"/>
    <lineage>
        <taxon>Eukaryota</taxon>
        <taxon>Metazoa</taxon>
        <taxon>Chordata</taxon>
        <taxon>Craniata</taxon>
        <taxon>Vertebrata</taxon>
        <taxon>Euteleostomi</taxon>
        <taxon>Actinopterygii</taxon>
        <taxon>Neopterygii</taxon>
        <taxon>Teleostei</taxon>
        <taxon>Ostariophysi</taxon>
        <taxon>Cypriniformes</taxon>
        <taxon>Cyprinidae</taxon>
        <taxon>Labeoninae</taxon>
        <taxon>Labeonini</taxon>
        <taxon>Cirrhinus</taxon>
    </lineage>
</organism>
<sequence>MSLLSHLLLAAIAVYCITTVFALPMDGFDYSGRCQCVTTTSSRIPTSVFQRIEILPPGAHCRKTEILITKKDNKTVCIDPDAQWINKVITKVMRSKRNAKETAAPTAA</sequence>
<dbReference type="InterPro" id="IPR036048">
    <property type="entry name" value="Interleukin_8-like_sf"/>
</dbReference>
<keyword evidence="4" id="KW-0964">Secreted</keyword>
<keyword evidence="3" id="KW-0202">Cytokine</keyword>
<dbReference type="InterPro" id="IPR039809">
    <property type="entry name" value="Chemokine_b/g/d"/>
</dbReference>
<evidence type="ECO:0000256" key="3">
    <source>
        <dbReference type="ARBA" id="ARBA00022514"/>
    </source>
</evidence>
<dbReference type="SUPFAM" id="SSF54117">
    <property type="entry name" value="Interleukin 8-like chemokines"/>
    <property type="match status" value="1"/>
</dbReference>
<dbReference type="Proteomes" id="UP001187343">
    <property type="component" value="Unassembled WGS sequence"/>
</dbReference>
<accession>A0AA88TWU8</accession>
<comment type="function">
    <text evidence="5">Ligand for cxcr3.2. Chemotactic for macrophages.</text>
</comment>
<dbReference type="PRINTS" id="PR00436">
    <property type="entry name" value="INTERLEUKIN8"/>
</dbReference>
<reference evidence="6" key="1">
    <citation type="submission" date="2023-08" db="EMBL/GenBank/DDBJ databases">
        <title>Chromosome-level Genome Assembly of mud carp (Cirrhinus molitorella).</title>
        <authorList>
            <person name="Liu H."/>
        </authorList>
    </citation>
    <scope>NUCLEOTIDE SEQUENCE</scope>
    <source>
        <strain evidence="6">Prfri</strain>
        <tissue evidence="6">Muscle</tissue>
    </source>
</reference>
<dbReference type="GO" id="GO:0006955">
    <property type="term" value="P:immune response"/>
    <property type="evidence" value="ECO:0007669"/>
    <property type="project" value="InterPro"/>
</dbReference>
<dbReference type="SMART" id="SM00199">
    <property type="entry name" value="SCY"/>
    <property type="match status" value="1"/>
</dbReference>
<keyword evidence="7" id="KW-1185">Reference proteome</keyword>
<dbReference type="GO" id="GO:0042056">
    <property type="term" value="F:chemoattractant activity"/>
    <property type="evidence" value="ECO:0007669"/>
    <property type="project" value="UniProtKB-ARBA"/>
</dbReference>
<dbReference type="GO" id="GO:0005615">
    <property type="term" value="C:extracellular space"/>
    <property type="evidence" value="ECO:0007669"/>
    <property type="project" value="UniProtKB-KW"/>
</dbReference>
<dbReference type="AlphaFoldDB" id="A0AA88TWU8"/>
<dbReference type="Gene3D" id="2.40.50.40">
    <property type="match status" value="1"/>
</dbReference>